<feature type="compositionally biased region" description="Polar residues" evidence="1">
    <location>
        <begin position="1"/>
        <end position="15"/>
    </location>
</feature>
<dbReference type="OrthoDB" id="5578329at2759"/>
<gene>
    <name evidence="2" type="ORF">O9G_004728</name>
    <name evidence="3" type="ORF">ROZALSC1DRAFT_27468</name>
</gene>
<dbReference type="Proteomes" id="UP000281549">
    <property type="component" value="Unassembled WGS sequence"/>
</dbReference>
<reference evidence="2 4" key="1">
    <citation type="journal article" date="2013" name="Curr. Biol.">
        <title>Shared signatures of parasitism and phylogenomics unite Cryptomycota and microsporidia.</title>
        <authorList>
            <person name="James T.Y."/>
            <person name="Pelin A."/>
            <person name="Bonen L."/>
            <person name="Ahrendt S."/>
            <person name="Sain D."/>
            <person name="Corradi N."/>
            <person name="Stajich J.E."/>
        </authorList>
    </citation>
    <scope>NUCLEOTIDE SEQUENCE [LARGE SCALE GENOMIC DNA]</scope>
    <source>
        <strain evidence="2 4">CSF55</strain>
        <strain evidence="2 4">CSF55</strain>
    </source>
</reference>
<sequence>MEPNSSEKNAFNPTIQRLKRQPPQKMFGISSPTDSIMSPCSQKIQANHMHGMKSMKPLSLTDKFKKAQKEKAALEKENLNESDFK</sequence>
<dbReference type="AlphaFoldDB" id="A0A075AT53"/>
<dbReference type="InterPro" id="IPR007727">
    <property type="entry name" value="Spo12"/>
</dbReference>
<evidence type="ECO:0000313" key="2">
    <source>
        <dbReference type="EMBL" id="EPZ31905.1"/>
    </source>
</evidence>
<accession>A0A075AT53</accession>
<evidence type="ECO:0000313" key="3">
    <source>
        <dbReference type="EMBL" id="RKP21091.1"/>
    </source>
</evidence>
<dbReference type="Proteomes" id="UP000030755">
    <property type="component" value="Unassembled WGS sequence"/>
</dbReference>
<dbReference type="EMBL" id="ML004989">
    <property type="protein sequence ID" value="RKP21091.1"/>
    <property type="molecule type" value="Genomic_DNA"/>
</dbReference>
<feature type="region of interest" description="Disordered" evidence="1">
    <location>
        <begin position="1"/>
        <end position="37"/>
    </location>
</feature>
<keyword evidence="4" id="KW-1185">Reference proteome</keyword>
<dbReference type="HOGENOM" id="CLU_2513907_0_0_1"/>
<organism evidence="2 4">
    <name type="scientific">Rozella allomycis (strain CSF55)</name>
    <dbReference type="NCBI Taxonomy" id="988480"/>
    <lineage>
        <taxon>Eukaryota</taxon>
        <taxon>Fungi</taxon>
        <taxon>Fungi incertae sedis</taxon>
        <taxon>Cryptomycota</taxon>
        <taxon>Cryptomycota incertae sedis</taxon>
        <taxon>Rozella</taxon>
    </lineage>
</organism>
<reference evidence="5" key="2">
    <citation type="journal article" date="2018" name="Nat. Microbiol.">
        <title>Leveraging single-cell genomics to expand the fungal tree of life.</title>
        <authorList>
            <person name="Ahrendt S.R."/>
            <person name="Quandt C.A."/>
            <person name="Ciobanu D."/>
            <person name="Clum A."/>
            <person name="Salamov A."/>
            <person name="Andreopoulos B."/>
            <person name="Cheng J.F."/>
            <person name="Woyke T."/>
            <person name="Pelin A."/>
            <person name="Henrissat B."/>
            <person name="Reynolds N.K."/>
            <person name="Benny G.L."/>
            <person name="Smith M.E."/>
            <person name="James T.Y."/>
            <person name="Grigoriev I.V."/>
        </authorList>
    </citation>
    <scope>NUCLEOTIDE SEQUENCE [LARGE SCALE GENOMIC DNA]</scope>
    <source>
        <strain evidence="5">CSF55</strain>
    </source>
</reference>
<evidence type="ECO:0000313" key="5">
    <source>
        <dbReference type="Proteomes" id="UP000281549"/>
    </source>
</evidence>
<reference evidence="3" key="3">
    <citation type="submission" date="2018-08" db="EMBL/GenBank/DDBJ databases">
        <title>Leveraging single-cell genomics to expand the Fungal Tree of Life.</title>
        <authorList>
            <consortium name="DOE Joint Genome Institute"/>
            <person name="Ahrendt S.R."/>
            <person name="Quandt C.A."/>
            <person name="Ciobanu D."/>
            <person name="Clum A."/>
            <person name="Salamov A."/>
            <person name="Andreopoulos B."/>
            <person name="Cheng J.-F."/>
            <person name="Woyke T."/>
            <person name="Pelin A."/>
            <person name="Henrissat B."/>
            <person name="Reynolds N."/>
            <person name="Benny G.L."/>
            <person name="Smith M.E."/>
            <person name="James T.Y."/>
            <person name="Grigoriev I.V."/>
        </authorList>
    </citation>
    <scope>NUCLEOTIDE SEQUENCE</scope>
    <source>
        <strain evidence="3">CSF55</strain>
    </source>
</reference>
<evidence type="ECO:0000313" key="4">
    <source>
        <dbReference type="Proteomes" id="UP000030755"/>
    </source>
</evidence>
<protein>
    <submittedName>
        <fullName evidence="2">Uncharacterized protein</fullName>
    </submittedName>
</protein>
<dbReference type="Pfam" id="PF05032">
    <property type="entry name" value="Spo12"/>
    <property type="match status" value="1"/>
</dbReference>
<dbReference type="EMBL" id="KE561203">
    <property type="protein sequence ID" value="EPZ31905.1"/>
    <property type="molecule type" value="Genomic_DNA"/>
</dbReference>
<evidence type="ECO:0000256" key="1">
    <source>
        <dbReference type="SAM" id="MobiDB-lite"/>
    </source>
</evidence>
<name>A0A075AT53_ROZAC</name>
<proteinExistence type="predicted"/>